<proteinExistence type="predicted"/>
<keyword evidence="2" id="KW-1185">Reference proteome</keyword>
<evidence type="ECO:0000313" key="1">
    <source>
        <dbReference type="EMBL" id="KAH7677404.1"/>
    </source>
</evidence>
<comment type="caution">
    <text evidence="1">The sequence shown here is derived from an EMBL/GenBank/DDBJ whole genome shotgun (WGS) entry which is preliminary data.</text>
</comment>
<name>A0ACB7VS59_DIOAL</name>
<protein>
    <submittedName>
        <fullName evidence="1">L domain-like protein</fullName>
    </submittedName>
</protein>
<reference evidence="2" key="1">
    <citation type="journal article" date="2022" name="Nat. Commun.">
        <title>Chromosome evolution and the genetic basis of agronomically important traits in greater yam.</title>
        <authorList>
            <person name="Bredeson J.V."/>
            <person name="Lyons J.B."/>
            <person name="Oniyinde I.O."/>
            <person name="Okereke N.R."/>
            <person name="Kolade O."/>
            <person name="Nnabue I."/>
            <person name="Nwadili C.O."/>
            <person name="Hribova E."/>
            <person name="Parker M."/>
            <person name="Nwogha J."/>
            <person name="Shu S."/>
            <person name="Carlson J."/>
            <person name="Kariba R."/>
            <person name="Muthemba S."/>
            <person name="Knop K."/>
            <person name="Barton G.J."/>
            <person name="Sherwood A.V."/>
            <person name="Lopez-Montes A."/>
            <person name="Asiedu R."/>
            <person name="Jamnadass R."/>
            <person name="Muchugi A."/>
            <person name="Goodstein D."/>
            <person name="Egesi C.N."/>
            <person name="Featherston J."/>
            <person name="Asfaw A."/>
            <person name="Simpson G.G."/>
            <person name="Dolezel J."/>
            <person name="Hendre P.S."/>
            <person name="Van Deynze A."/>
            <person name="Kumar P.L."/>
            <person name="Obidiegwu J.E."/>
            <person name="Bhattacharjee R."/>
            <person name="Rokhsar D.S."/>
        </authorList>
    </citation>
    <scope>NUCLEOTIDE SEQUENCE [LARGE SCALE GENOMIC DNA]</scope>
    <source>
        <strain evidence="2">cv. TDa95/00328</strain>
    </source>
</reference>
<evidence type="ECO:0000313" key="2">
    <source>
        <dbReference type="Proteomes" id="UP000827976"/>
    </source>
</evidence>
<dbReference type="EMBL" id="CM037017">
    <property type="protein sequence ID" value="KAH7677404.1"/>
    <property type="molecule type" value="Genomic_DNA"/>
</dbReference>
<accession>A0ACB7VS59</accession>
<sequence>MKGKLCISELGKLVSVDRVIVGNLKTKSKLKDLKLNWGCPQHPDEDNVCSEQMNLSVLERLKPHCSISSLEIDSYKGCDLPALLGDPSFSKLTSIDFSSCKQIQDFPWLIARLPSLTSLSLYKFEK</sequence>
<dbReference type="Proteomes" id="UP000827976">
    <property type="component" value="Chromosome 7"/>
</dbReference>
<gene>
    <name evidence="1" type="ORF">IHE45_07G082200</name>
</gene>
<organism evidence="1 2">
    <name type="scientific">Dioscorea alata</name>
    <name type="common">Purple yam</name>
    <dbReference type="NCBI Taxonomy" id="55571"/>
    <lineage>
        <taxon>Eukaryota</taxon>
        <taxon>Viridiplantae</taxon>
        <taxon>Streptophyta</taxon>
        <taxon>Embryophyta</taxon>
        <taxon>Tracheophyta</taxon>
        <taxon>Spermatophyta</taxon>
        <taxon>Magnoliopsida</taxon>
        <taxon>Liliopsida</taxon>
        <taxon>Dioscoreales</taxon>
        <taxon>Dioscoreaceae</taxon>
        <taxon>Dioscorea</taxon>
    </lineage>
</organism>